<keyword evidence="8" id="KW-1185">Reference proteome</keyword>
<reference evidence="7" key="1">
    <citation type="submission" date="2022-11" db="EMBL/GenBank/DDBJ databases">
        <authorList>
            <person name="Petersen C."/>
        </authorList>
    </citation>
    <scope>NUCLEOTIDE SEQUENCE</scope>
    <source>
        <strain evidence="7">IBT 26290</strain>
    </source>
</reference>
<keyword evidence="2 5" id="KW-0812">Transmembrane</keyword>
<dbReference type="InterPro" id="IPR008253">
    <property type="entry name" value="Marvel"/>
</dbReference>
<dbReference type="RefSeq" id="XP_056548281.1">
    <property type="nucleotide sequence ID" value="XM_056684675.1"/>
</dbReference>
<evidence type="ECO:0000256" key="5">
    <source>
        <dbReference type="SAM" id="Phobius"/>
    </source>
</evidence>
<keyword evidence="3 5" id="KW-1133">Transmembrane helix</keyword>
<dbReference type="EMBL" id="JAPQKN010000001">
    <property type="protein sequence ID" value="KAJ5176673.1"/>
    <property type="molecule type" value="Genomic_DNA"/>
</dbReference>
<comment type="subcellular location">
    <subcellularLocation>
        <location evidence="1">Membrane</location>
        <topology evidence="1">Multi-pass membrane protein</topology>
    </subcellularLocation>
</comment>
<dbReference type="OrthoDB" id="4074965at2759"/>
<evidence type="ECO:0000256" key="1">
    <source>
        <dbReference type="ARBA" id="ARBA00004141"/>
    </source>
</evidence>
<dbReference type="PANTHER" id="PTHR39608">
    <property type="entry name" value="INTEGRAL MEMBRANE PROTEIN (AFU_ORTHOLOGUE AFUA_5G08640)"/>
    <property type="match status" value="1"/>
</dbReference>
<feature type="transmembrane region" description="Helical" evidence="5">
    <location>
        <begin position="121"/>
        <end position="142"/>
    </location>
</feature>
<dbReference type="AlphaFoldDB" id="A0A9W9LU07"/>
<evidence type="ECO:0000256" key="2">
    <source>
        <dbReference type="ARBA" id="ARBA00022692"/>
    </source>
</evidence>
<evidence type="ECO:0000259" key="6">
    <source>
        <dbReference type="Pfam" id="PF01284"/>
    </source>
</evidence>
<evidence type="ECO:0000256" key="3">
    <source>
        <dbReference type="ARBA" id="ARBA00022989"/>
    </source>
</evidence>
<comment type="caution">
    <text evidence="7">The sequence shown here is derived from an EMBL/GenBank/DDBJ whole genome shotgun (WGS) entry which is preliminary data.</text>
</comment>
<dbReference type="Proteomes" id="UP001149163">
    <property type="component" value="Unassembled WGS sequence"/>
</dbReference>
<protein>
    <recommendedName>
        <fullName evidence="6">MARVEL domain-containing protein</fullName>
    </recommendedName>
</protein>
<name>A0A9W9LU07_9EURO</name>
<accession>A0A9W9LU07</accession>
<dbReference type="PANTHER" id="PTHR39608:SF1">
    <property type="entry name" value="INTEGRAL MEMBRANE PROTEIN (AFU_ORTHOLOGUE AFUA_5G08640)"/>
    <property type="match status" value="1"/>
</dbReference>
<dbReference type="GeneID" id="81423851"/>
<evidence type="ECO:0000313" key="8">
    <source>
        <dbReference type="Proteomes" id="UP001149163"/>
    </source>
</evidence>
<keyword evidence="4 5" id="KW-0472">Membrane</keyword>
<proteinExistence type="predicted"/>
<feature type="transmembrane region" description="Helical" evidence="5">
    <location>
        <begin position="44"/>
        <end position="65"/>
    </location>
</feature>
<sequence length="186" mass="20554">MPVVSRFLSIPLRIAEIAFAAVVAGIIGHYLASLDGSDVWPQARWIYTEVIAGISILLGLVWLIPFSSGFFSWPFDVLISFAWFAAFGILVDAIHHLPCGSIWYWHFGGDSVCARWKAAEAFSFLSAIVWLVSALVGLWFTFRVRDSGATESEERTAQSSLASVASEMARFFLKICASTVALKLIW</sequence>
<evidence type="ECO:0000313" key="7">
    <source>
        <dbReference type="EMBL" id="KAJ5176673.1"/>
    </source>
</evidence>
<dbReference type="Pfam" id="PF01284">
    <property type="entry name" value="MARVEL"/>
    <property type="match status" value="1"/>
</dbReference>
<gene>
    <name evidence="7" type="ORF">N7482_002550</name>
</gene>
<reference evidence="7" key="2">
    <citation type="journal article" date="2023" name="IMA Fungus">
        <title>Comparative genomic study of the Penicillium genus elucidates a diverse pangenome and 15 lateral gene transfer events.</title>
        <authorList>
            <person name="Petersen C."/>
            <person name="Sorensen T."/>
            <person name="Nielsen M.R."/>
            <person name="Sondergaard T.E."/>
            <person name="Sorensen J.L."/>
            <person name="Fitzpatrick D.A."/>
            <person name="Frisvad J.C."/>
            <person name="Nielsen K.L."/>
        </authorList>
    </citation>
    <scope>NUCLEOTIDE SEQUENCE</scope>
    <source>
        <strain evidence="7">IBT 26290</strain>
    </source>
</reference>
<organism evidence="7 8">
    <name type="scientific">Penicillium canariense</name>
    <dbReference type="NCBI Taxonomy" id="189055"/>
    <lineage>
        <taxon>Eukaryota</taxon>
        <taxon>Fungi</taxon>
        <taxon>Dikarya</taxon>
        <taxon>Ascomycota</taxon>
        <taxon>Pezizomycotina</taxon>
        <taxon>Eurotiomycetes</taxon>
        <taxon>Eurotiomycetidae</taxon>
        <taxon>Eurotiales</taxon>
        <taxon>Aspergillaceae</taxon>
        <taxon>Penicillium</taxon>
    </lineage>
</organism>
<evidence type="ECO:0000256" key="4">
    <source>
        <dbReference type="ARBA" id="ARBA00023136"/>
    </source>
</evidence>
<dbReference type="GO" id="GO:0016020">
    <property type="term" value="C:membrane"/>
    <property type="evidence" value="ECO:0007669"/>
    <property type="project" value="UniProtKB-SubCell"/>
</dbReference>
<feature type="transmembrane region" description="Helical" evidence="5">
    <location>
        <begin position="77"/>
        <end position="97"/>
    </location>
</feature>
<feature type="transmembrane region" description="Helical" evidence="5">
    <location>
        <begin position="12"/>
        <end position="32"/>
    </location>
</feature>
<feature type="domain" description="MARVEL" evidence="6">
    <location>
        <begin position="9"/>
        <end position="135"/>
    </location>
</feature>